<organism evidence="2 3">
    <name type="scientific">Isoalcanivorax beigongshangi</name>
    <dbReference type="NCBI Taxonomy" id="3238810"/>
    <lineage>
        <taxon>Bacteria</taxon>
        <taxon>Pseudomonadati</taxon>
        <taxon>Pseudomonadota</taxon>
        <taxon>Gammaproteobacteria</taxon>
        <taxon>Oceanospirillales</taxon>
        <taxon>Alcanivoracaceae</taxon>
        <taxon>Isoalcanivorax</taxon>
    </lineage>
</organism>
<dbReference type="InterPro" id="IPR029066">
    <property type="entry name" value="PLP-binding_barrel"/>
</dbReference>
<name>A0ABV4AHI7_9GAMM</name>
<dbReference type="InterPro" id="IPR051466">
    <property type="entry name" value="D-amino_acid_metab_enzyme"/>
</dbReference>
<protein>
    <submittedName>
        <fullName evidence="2">Amino acid deaminase/aldolase</fullName>
    </submittedName>
</protein>
<dbReference type="PANTHER" id="PTHR28004:SF2">
    <property type="entry name" value="D-SERINE DEHYDRATASE"/>
    <property type="match status" value="1"/>
</dbReference>
<dbReference type="SUPFAM" id="SSF51419">
    <property type="entry name" value="PLP-binding barrel"/>
    <property type="match status" value="1"/>
</dbReference>
<dbReference type="PANTHER" id="PTHR28004">
    <property type="entry name" value="ZGC:162816-RELATED"/>
    <property type="match status" value="1"/>
</dbReference>
<dbReference type="Pfam" id="PF01168">
    <property type="entry name" value="Ala_racemase_N"/>
    <property type="match status" value="1"/>
</dbReference>
<dbReference type="CDD" id="cd06813">
    <property type="entry name" value="PLPDE_III_DSD_D-TA_like_2"/>
    <property type="match status" value="1"/>
</dbReference>
<dbReference type="InterPro" id="IPR001608">
    <property type="entry name" value="Ala_racemase_N"/>
</dbReference>
<comment type="caution">
    <text evidence="2">The sequence shown here is derived from an EMBL/GenBank/DDBJ whole genome shotgun (WGS) entry which is preliminary data.</text>
</comment>
<evidence type="ECO:0000259" key="1">
    <source>
        <dbReference type="Pfam" id="PF01168"/>
    </source>
</evidence>
<evidence type="ECO:0000313" key="2">
    <source>
        <dbReference type="EMBL" id="MEY1661968.1"/>
    </source>
</evidence>
<keyword evidence="3" id="KW-1185">Reference proteome</keyword>
<evidence type="ECO:0000313" key="3">
    <source>
        <dbReference type="Proteomes" id="UP001562065"/>
    </source>
</evidence>
<dbReference type="RefSeq" id="WP_369455213.1">
    <property type="nucleotide sequence ID" value="NZ_JBGCUO010000001.1"/>
</dbReference>
<sequence>MSAALLSALQHALINQPLPAAVLDLDAFDANLTALLTRAGRHPLRIASKSLRVPALIQRVLAADPRCQGVLCFHGREACALAEQGITDLLVAYPTVQPDTLRAVAEQLRQGRLITLMVDDAEQVKRIAEIGEQEHVVFPLCLDVDLSLPLPGLHFGVQRSPIRSASAAVACFDVIRALPSVRLEGVMGYEAQVAGVGDQVPGAALKNRLIRRLKQLSLPRLAARRQAVVNALEQAGAKLRFVNGGGTGSLETTCSDPSVTEVSAGSGLFAPVLFDHYQDFQHSPSLFFALEVVRQPQADVVTCAGGGYIASGAAGSDRLPTPVWPPGLSLLPLEGAGEVQTPLRGSRLPAIGDAVLFRHAKAGELCERFNQVLVVQGGTVTGGLPTYRGLGWQFM</sequence>
<dbReference type="EMBL" id="JBGCUO010000001">
    <property type="protein sequence ID" value="MEY1661968.1"/>
    <property type="molecule type" value="Genomic_DNA"/>
</dbReference>
<dbReference type="Gene3D" id="3.20.20.10">
    <property type="entry name" value="Alanine racemase"/>
    <property type="match status" value="1"/>
</dbReference>
<dbReference type="Proteomes" id="UP001562065">
    <property type="component" value="Unassembled WGS sequence"/>
</dbReference>
<feature type="domain" description="Alanine racemase N-terminal" evidence="1">
    <location>
        <begin position="24"/>
        <end position="269"/>
    </location>
</feature>
<reference evidence="2 3" key="1">
    <citation type="submission" date="2024-07" db="EMBL/GenBank/DDBJ databases">
        <authorList>
            <person name="Ren Q."/>
        </authorList>
    </citation>
    <scope>NUCLEOTIDE SEQUENCE [LARGE SCALE GENOMIC DNA]</scope>
    <source>
        <strain evidence="2 3">REN37</strain>
    </source>
</reference>
<proteinExistence type="predicted"/>
<gene>
    <name evidence="2" type="ORF">AB5I84_07380</name>
</gene>
<accession>A0ABV4AHI7</accession>